<keyword evidence="2" id="KW-1185">Reference proteome</keyword>
<sequence length="56" mass="6153">MGSEGHWGDRARLDQFLQAYAVERATIEARKNGHSVTEQKLDNGSIKLTIRVGGAL</sequence>
<comment type="caution">
    <text evidence="1">The sequence shown here is derived from an EMBL/GenBank/DDBJ whole genome shotgun (WGS) entry which is preliminary data.</text>
</comment>
<name>A0ABT0U2G7_9BACT</name>
<dbReference type="EMBL" id="JAMQBK010000029">
    <property type="protein sequence ID" value="MCM2371089.1"/>
    <property type="molecule type" value="Genomic_DNA"/>
</dbReference>
<evidence type="ECO:0000313" key="1">
    <source>
        <dbReference type="EMBL" id="MCM2371089.1"/>
    </source>
</evidence>
<proteinExistence type="predicted"/>
<protein>
    <submittedName>
        <fullName evidence="1">Uncharacterized protein</fullName>
    </submittedName>
</protein>
<organism evidence="1 2">
    <name type="scientific">Aporhodopirellula aestuarii</name>
    <dbReference type="NCBI Taxonomy" id="2950107"/>
    <lineage>
        <taxon>Bacteria</taxon>
        <taxon>Pseudomonadati</taxon>
        <taxon>Planctomycetota</taxon>
        <taxon>Planctomycetia</taxon>
        <taxon>Pirellulales</taxon>
        <taxon>Pirellulaceae</taxon>
        <taxon>Aporhodopirellula</taxon>
    </lineage>
</organism>
<reference evidence="1 2" key="1">
    <citation type="journal article" date="2022" name="Syst. Appl. Microbiol.">
        <title>Rhodopirellula aestuarii sp. nov., a novel member of the genus Rhodopirellula isolated from brackish sediments collected in the Tagus River estuary, Portugal.</title>
        <authorList>
            <person name="Vitorino I.R."/>
            <person name="Klimek D."/>
            <person name="Calusinska M."/>
            <person name="Lobo-da-Cunha A."/>
            <person name="Vasconcelos V."/>
            <person name="Lage O.M."/>
        </authorList>
    </citation>
    <scope>NUCLEOTIDE SEQUENCE [LARGE SCALE GENOMIC DNA]</scope>
    <source>
        <strain evidence="1 2">ICT_H3.1</strain>
    </source>
</reference>
<gene>
    <name evidence="1" type="ORF">NB063_10755</name>
</gene>
<dbReference type="RefSeq" id="WP_250928732.1">
    <property type="nucleotide sequence ID" value="NZ_JAMQBK010000029.1"/>
</dbReference>
<evidence type="ECO:0000313" key="2">
    <source>
        <dbReference type="Proteomes" id="UP001202961"/>
    </source>
</evidence>
<dbReference type="Proteomes" id="UP001202961">
    <property type="component" value="Unassembled WGS sequence"/>
</dbReference>
<accession>A0ABT0U2G7</accession>